<dbReference type="PROSITE" id="PS51318">
    <property type="entry name" value="TAT"/>
    <property type="match status" value="1"/>
</dbReference>
<dbReference type="SUPFAM" id="SSF53474">
    <property type="entry name" value="alpha/beta-Hydrolases"/>
    <property type="match status" value="1"/>
</dbReference>
<dbReference type="Gene3D" id="3.40.50.1820">
    <property type="entry name" value="alpha/beta hydrolase"/>
    <property type="match status" value="1"/>
</dbReference>
<comment type="caution">
    <text evidence="1">The sequence shown here is derived from an EMBL/GenBank/DDBJ whole genome shotgun (WGS) entry which is preliminary data.</text>
</comment>
<name>A0A7W9G841_9ACTN</name>
<organism evidence="1 2">
    <name type="scientific">Nonomuraea jabiensis</name>
    <dbReference type="NCBI Taxonomy" id="882448"/>
    <lineage>
        <taxon>Bacteria</taxon>
        <taxon>Bacillati</taxon>
        <taxon>Actinomycetota</taxon>
        <taxon>Actinomycetes</taxon>
        <taxon>Streptosporangiales</taxon>
        <taxon>Streptosporangiaceae</taxon>
        <taxon>Nonomuraea</taxon>
    </lineage>
</organism>
<accession>A0A7W9G841</accession>
<dbReference type="RefSeq" id="WP_185072333.1">
    <property type="nucleotide sequence ID" value="NZ_JACHMB010000001.1"/>
</dbReference>
<sequence>MDKSASRRALLGGVLGGVGAAVVAGPAESVSRTGAEARVVGPAGSGSAAGARGAAGVAGAAENGGVDEGVRGGKGAPRPVAPVNQEVATRFGPEYKTLPAAVAGVDIEPLIGIASAADIAARRKGMIDYIWKGAGQPKTLPTVETDMSAPDFASLTGVRRIDRLTVPLRYQVSAKVYDIVPRRAWNRRLALYHNGHGEPFDTMLRTVQALLDRGYRVMAYAMPFQHWNQQQIADPKDPAKLLPNPSHRELPPWESAEFSALTFFLEPLTVTLNYAKATYRPVSVEMIGLSGGGWTTTVFAALDPRVTRSYPTAGSLPFFLRPASPKPRPTTGDWEQTKEALPGFYAAASDDFLDMYVLASVGPGRGQVQILNRFDECCFNGVGHRVYQAPVRDRVALLAGGRSDQGRWELLEDATHDDHTISPFALSVILWDLDATNVTI</sequence>
<dbReference type="AlphaFoldDB" id="A0A7W9G841"/>
<evidence type="ECO:0000313" key="2">
    <source>
        <dbReference type="Proteomes" id="UP000579153"/>
    </source>
</evidence>
<dbReference type="EMBL" id="JACHMB010000001">
    <property type="protein sequence ID" value="MBB5778953.1"/>
    <property type="molecule type" value="Genomic_DNA"/>
</dbReference>
<proteinExistence type="predicted"/>
<reference evidence="1 2" key="1">
    <citation type="submission" date="2020-08" db="EMBL/GenBank/DDBJ databases">
        <title>Sequencing the genomes of 1000 actinobacteria strains.</title>
        <authorList>
            <person name="Klenk H.-P."/>
        </authorList>
    </citation>
    <scope>NUCLEOTIDE SEQUENCE [LARGE SCALE GENOMIC DNA]</scope>
    <source>
        <strain evidence="1 2">DSM 45507</strain>
    </source>
</reference>
<protein>
    <submittedName>
        <fullName evidence="1">Uncharacterized protein</fullName>
    </submittedName>
</protein>
<dbReference type="Proteomes" id="UP000579153">
    <property type="component" value="Unassembled WGS sequence"/>
</dbReference>
<keyword evidence="2" id="KW-1185">Reference proteome</keyword>
<dbReference type="InterPro" id="IPR006311">
    <property type="entry name" value="TAT_signal"/>
</dbReference>
<gene>
    <name evidence="1" type="ORF">HD596_005709</name>
</gene>
<evidence type="ECO:0000313" key="1">
    <source>
        <dbReference type="EMBL" id="MBB5778953.1"/>
    </source>
</evidence>
<dbReference type="InterPro" id="IPR029058">
    <property type="entry name" value="AB_hydrolase_fold"/>
</dbReference>